<dbReference type="AlphaFoldDB" id="A0A8K0R0V1"/>
<evidence type="ECO:0000256" key="1">
    <source>
        <dbReference type="SAM" id="MobiDB-lite"/>
    </source>
</evidence>
<evidence type="ECO:0000313" key="4">
    <source>
        <dbReference type="Proteomes" id="UP000813461"/>
    </source>
</evidence>
<feature type="compositionally biased region" description="Polar residues" evidence="1">
    <location>
        <begin position="1"/>
        <end position="17"/>
    </location>
</feature>
<proteinExistence type="predicted"/>
<feature type="region of interest" description="Disordered" evidence="1">
    <location>
        <begin position="1"/>
        <end position="28"/>
    </location>
</feature>
<dbReference type="OrthoDB" id="3686095at2759"/>
<accession>A0A8K0R0V1</accession>
<organism evidence="3 4">
    <name type="scientific">Paraphoma chrysanthemicola</name>
    <dbReference type="NCBI Taxonomy" id="798071"/>
    <lineage>
        <taxon>Eukaryota</taxon>
        <taxon>Fungi</taxon>
        <taxon>Dikarya</taxon>
        <taxon>Ascomycota</taxon>
        <taxon>Pezizomycotina</taxon>
        <taxon>Dothideomycetes</taxon>
        <taxon>Pleosporomycetidae</taxon>
        <taxon>Pleosporales</taxon>
        <taxon>Pleosporineae</taxon>
        <taxon>Phaeosphaeriaceae</taxon>
        <taxon>Paraphoma</taxon>
    </lineage>
</organism>
<keyword evidence="4" id="KW-1185">Reference proteome</keyword>
<evidence type="ECO:0000256" key="2">
    <source>
        <dbReference type="SAM" id="Phobius"/>
    </source>
</evidence>
<keyword evidence="2" id="KW-0472">Membrane</keyword>
<dbReference type="EMBL" id="JAGMVJ010000017">
    <property type="protein sequence ID" value="KAH7078420.1"/>
    <property type="molecule type" value="Genomic_DNA"/>
</dbReference>
<reference evidence="3" key="1">
    <citation type="journal article" date="2021" name="Nat. Commun.">
        <title>Genetic determinants of endophytism in the Arabidopsis root mycobiome.</title>
        <authorList>
            <person name="Mesny F."/>
            <person name="Miyauchi S."/>
            <person name="Thiergart T."/>
            <person name="Pickel B."/>
            <person name="Atanasova L."/>
            <person name="Karlsson M."/>
            <person name="Huettel B."/>
            <person name="Barry K.W."/>
            <person name="Haridas S."/>
            <person name="Chen C."/>
            <person name="Bauer D."/>
            <person name="Andreopoulos W."/>
            <person name="Pangilinan J."/>
            <person name="LaButti K."/>
            <person name="Riley R."/>
            <person name="Lipzen A."/>
            <person name="Clum A."/>
            <person name="Drula E."/>
            <person name="Henrissat B."/>
            <person name="Kohler A."/>
            <person name="Grigoriev I.V."/>
            <person name="Martin F.M."/>
            <person name="Hacquard S."/>
        </authorList>
    </citation>
    <scope>NUCLEOTIDE SEQUENCE</scope>
    <source>
        <strain evidence="3">MPI-SDFR-AT-0120</strain>
    </source>
</reference>
<keyword evidence="2" id="KW-1133">Transmembrane helix</keyword>
<evidence type="ECO:0000313" key="3">
    <source>
        <dbReference type="EMBL" id="KAH7078420.1"/>
    </source>
</evidence>
<keyword evidence="2" id="KW-0812">Transmembrane</keyword>
<name>A0A8K0R0V1_9PLEO</name>
<dbReference type="Proteomes" id="UP000813461">
    <property type="component" value="Unassembled WGS sequence"/>
</dbReference>
<comment type="caution">
    <text evidence="3">The sequence shown here is derived from an EMBL/GenBank/DDBJ whole genome shotgun (WGS) entry which is preliminary data.</text>
</comment>
<protein>
    <submittedName>
        <fullName evidence="3">Uncharacterized protein</fullName>
    </submittedName>
</protein>
<gene>
    <name evidence="3" type="ORF">FB567DRAFT_596019</name>
</gene>
<feature type="transmembrane region" description="Helical" evidence="2">
    <location>
        <begin position="94"/>
        <end position="116"/>
    </location>
</feature>
<sequence length="123" mass="13750">MAPTSHRLQTPRPNTAGYSPLPPYSDHEDSTFANNLLCPRYAENDPTSAPPSPASIESFDVLDSIPWRQSYISIDSGHEGTRLRRQWAKYRTRIFAVLLLLVLLVTGCAVSTYLALAHYQSKT</sequence>